<sequence>MGAMDPCPNCFQQCFTCSENPELGCAICTHLQNQHWQHFHTPFAPGILTTDFIYSSEDIVLNDVAFGESAHQGFPNNLLQLELPSATSTEVPAVRRRHWTNDENRDFEQWITNNPKPTKPQKVEFATSHQYLTLSQVQNKINNWRNGRNGRNVQNQTVSNTGADREGLLNPPQGLEFSISAPSCTTNSAMPITQGTVATVDTFSVPSELFDNMRSISPVSSILRYIDSPELEADRDAIERAFKTASDECLRADHVPSPCMRLPSLSHQGSSEKLSYADPYLATVQPRLRQDQSRSRPCERCIEQGLSCSPSLPCQQCDEAEIPCSNCLRPVSAVNIYPHNHGHADLQRRSTHPLQLSPTQLERLGSQMCGTDVSPRSQSGRSVGSARTSRSGVSTTYSARYSIKLNRRFSATNRRHSEVEIQPAKKIKPIPPTSISRMKRSTSTPATSKPRNMPSNSSAVNVTRLSLTTPNSQSVRMNDENANFSRPSVSSTNLTRDPKPSDRKPGIKYDGRANYFMCPDGNCWEIFDDLEEVKVHVRNNHFRSYCTFCRHAFANMNDWRSHENQHAVKKFGKGHGGLLWLCGICSIFGLAEHRRYQHIQQHWKDGQRMDARAGDPKMLPLSKENFKALENMEGDLFELNAEYLLSKFGDPWSSPGEDRDHSITLPGQRPYLSSSPKVRVPSRHPASTPLETLMSRPILHGLFASLRRRLPMFRTREK</sequence>
<organism evidence="3 4">
    <name type="scientific">Mollisia scopiformis</name>
    <name type="common">Conifer needle endophyte fungus</name>
    <name type="synonym">Phialocephala scopiformis</name>
    <dbReference type="NCBI Taxonomy" id="149040"/>
    <lineage>
        <taxon>Eukaryota</taxon>
        <taxon>Fungi</taxon>
        <taxon>Dikarya</taxon>
        <taxon>Ascomycota</taxon>
        <taxon>Pezizomycotina</taxon>
        <taxon>Leotiomycetes</taxon>
        <taxon>Helotiales</taxon>
        <taxon>Mollisiaceae</taxon>
        <taxon>Mollisia</taxon>
    </lineage>
</organism>
<dbReference type="GeneID" id="28827778"/>
<feature type="region of interest" description="Disordered" evidence="1">
    <location>
        <begin position="367"/>
        <end position="395"/>
    </location>
</feature>
<name>A0A194XX29_MOLSC</name>
<feature type="compositionally biased region" description="Polar residues" evidence="1">
    <location>
        <begin position="374"/>
        <end position="395"/>
    </location>
</feature>
<dbReference type="InterPro" id="IPR013087">
    <property type="entry name" value="Znf_C2H2_type"/>
</dbReference>
<dbReference type="OrthoDB" id="10680941at2759"/>
<reference evidence="3 4" key="1">
    <citation type="submission" date="2015-10" db="EMBL/GenBank/DDBJ databases">
        <title>Full genome of DAOMC 229536 Phialocephala scopiformis, a fungal endophyte of spruce producing the potent anti-insectan compound rugulosin.</title>
        <authorList>
            <consortium name="DOE Joint Genome Institute"/>
            <person name="Walker A.K."/>
            <person name="Frasz S.L."/>
            <person name="Seifert K.A."/>
            <person name="Miller J.D."/>
            <person name="Mondo S.J."/>
            <person name="Labutti K."/>
            <person name="Lipzen A."/>
            <person name="Dockter R."/>
            <person name="Kennedy M."/>
            <person name="Grigoriev I.V."/>
            <person name="Spatafora J.W."/>
        </authorList>
    </citation>
    <scope>NUCLEOTIDE SEQUENCE [LARGE SCALE GENOMIC DNA]</scope>
    <source>
        <strain evidence="3 4">CBS 120377</strain>
    </source>
</reference>
<evidence type="ECO:0000313" key="3">
    <source>
        <dbReference type="EMBL" id="KUJ24629.1"/>
    </source>
</evidence>
<accession>A0A194XX29</accession>
<keyword evidence="4" id="KW-1185">Reference proteome</keyword>
<feature type="domain" description="C2H2-type" evidence="2">
    <location>
        <begin position="546"/>
        <end position="566"/>
    </location>
</feature>
<evidence type="ECO:0000259" key="2">
    <source>
        <dbReference type="PROSITE" id="PS00028"/>
    </source>
</evidence>
<dbReference type="KEGG" id="psco:LY89DRAFT_713437"/>
<feature type="region of interest" description="Disordered" evidence="1">
    <location>
        <begin position="655"/>
        <end position="689"/>
    </location>
</feature>
<dbReference type="SMART" id="SM00355">
    <property type="entry name" value="ZnF_C2H2"/>
    <property type="match status" value="4"/>
</dbReference>
<evidence type="ECO:0000256" key="1">
    <source>
        <dbReference type="SAM" id="MobiDB-lite"/>
    </source>
</evidence>
<feature type="compositionally biased region" description="Polar residues" evidence="1">
    <location>
        <begin position="433"/>
        <end position="495"/>
    </location>
</feature>
<protein>
    <recommendedName>
        <fullName evidence="2">C2H2-type domain-containing protein</fullName>
    </recommendedName>
</protein>
<dbReference type="InParanoid" id="A0A194XX29"/>
<feature type="region of interest" description="Disordered" evidence="1">
    <location>
        <begin position="429"/>
        <end position="506"/>
    </location>
</feature>
<feature type="compositionally biased region" description="Low complexity" evidence="1">
    <location>
        <begin position="146"/>
        <end position="156"/>
    </location>
</feature>
<evidence type="ECO:0000313" key="4">
    <source>
        <dbReference type="Proteomes" id="UP000070700"/>
    </source>
</evidence>
<feature type="domain" description="C2H2-type" evidence="2">
    <location>
        <begin position="518"/>
        <end position="541"/>
    </location>
</feature>
<dbReference type="PROSITE" id="PS00028">
    <property type="entry name" value="ZINC_FINGER_C2H2_1"/>
    <property type="match status" value="2"/>
</dbReference>
<proteinExistence type="predicted"/>
<dbReference type="EMBL" id="KQ947404">
    <property type="protein sequence ID" value="KUJ24629.1"/>
    <property type="molecule type" value="Genomic_DNA"/>
</dbReference>
<gene>
    <name evidence="3" type="ORF">LY89DRAFT_713437</name>
</gene>
<feature type="region of interest" description="Disordered" evidence="1">
    <location>
        <begin position="146"/>
        <end position="167"/>
    </location>
</feature>
<dbReference type="RefSeq" id="XP_018078984.1">
    <property type="nucleotide sequence ID" value="XM_018218052.1"/>
</dbReference>
<dbReference type="Proteomes" id="UP000070700">
    <property type="component" value="Unassembled WGS sequence"/>
</dbReference>
<feature type="compositionally biased region" description="Basic and acidic residues" evidence="1">
    <location>
        <begin position="496"/>
        <end position="506"/>
    </location>
</feature>
<dbReference type="AlphaFoldDB" id="A0A194XX29"/>